<gene>
    <name evidence="3" type="ORF">FYJ51_11885</name>
</gene>
<dbReference type="GO" id="GO:0050518">
    <property type="term" value="F:2-C-methyl-D-erythritol 4-phosphate cytidylyltransferase activity"/>
    <property type="evidence" value="ECO:0007669"/>
    <property type="project" value="TreeGrafter"/>
</dbReference>
<comment type="caution">
    <text evidence="3">The sequence shown here is derived from an EMBL/GenBank/DDBJ whole genome shotgun (WGS) entry which is preliminary data.</text>
</comment>
<sequence>MNIALILAGGQGTRAKAAVPKQFVEIKGKPMIVYTLEKFQNCRSIDRICIVCSSEWNAFLLKAKESYSLDKLALFAEAGLNGLESAWKGICSLEEYPDSDLVMIHDAVRPFVDEETILDSIRVAKEHGCALSAIPCVETMVRSKEDLTCSEEMVPRDHLYRILTPQTFRLGILRDLFRDFKPELGELYPSAFTYYMAEGNPVYLSKGCERNIKITYPEDIEYFRKLFE</sequence>
<dbReference type="SUPFAM" id="SSF53448">
    <property type="entry name" value="Nucleotide-diphospho-sugar transferases"/>
    <property type="match status" value="1"/>
</dbReference>
<organism evidence="3 4">
    <name type="scientific">Stecheria intestinalis</name>
    <dbReference type="NCBI Taxonomy" id="2606630"/>
    <lineage>
        <taxon>Bacteria</taxon>
        <taxon>Bacillati</taxon>
        <taxon>Bacillota</taxon>
        <taxon>Erysipelotrichia</taxon>
        <taxon>Erysipelotrichales</taxon>
        <taxon>Erysipelotrichaceae</taxon>
        <taxon>Stecheria</taxon>
    </lineage>
</organism>
<dbReference type="EMBL" id="VUMN01000038">
    <property type="protein sequence ID" value="MSS59592.1"/>
    <property type="molecule type" value="Genomic_DNA"/>
</dbReference>
<protein>
    <submittedName>
        <fullName evidence="3">2-C-methyl-D-erythritol 4-phosphate cytidylyltransferase</fullName>
    </submittedName>
</protein>
<dbReference type="InterPro" id="IPR050088">
    <property type="entry name" value="IspD/TarI_cytidylyltransf_bact"/>
</dbReference>
<dbReference type="PANTHER" id="PTHR32125">
    <property type="entry name" value="2-C-METHYL-D-ERYTHRITOL 4-PHOSPHATE CYTIDYLYLTRANSFERASE, CHLOROPLASTIC"/>
    <property type="match status" value="1"/>
</dbReference>
<name>A0A7X2NU50_9FIRM</name>
<keyword evidence="1 3" id="KW-0808">Transferase</keyword>
<dbReference type="RefSeq" id="WP_154505837.1">
    <property type="nucleotide sequence ID" value="NZ_VUMN01000038.1"/>
</dbReference>
<dbReference type="PROSITE" id="PS01295">
    <property type="entry name" value="ISPD"/>
    <property type="match status" value="1"/>
</dbReference>
<evidence type="ECO:0000313" key="3">
    <source>
        <dbReference type="EMBL" id="MSS59592.1"/>
    </source>
</evidence>
<evidence type="ECO:0000313" key="4">
    <source>
        <dbReference type="Proteomes" id="UP000461880"/>
    </source>
</evidence>
<dbReference type="InterPro" id="IPR034683">
    <property type="entry name" value="IspD/TarI"/>
</dbReference>
<proteinExistence type="predicted"/>
<dbReference type="GO" id="GO:0008299">
    <property type="term" value="P:isoprenoid biosynthetic process"/>
    <property type="evidence" value="ECO:0007669"/>
    <property type="project" value="InterPro"/>
</dbReference>
<reference evidence="3 4" key="1">
    <citation type="submission" date="2019-08" db="EMBL/GenBank/DDBJ databases">
        <title>In-depth cultivation of the pig gut microbiome towards novel bacterial diversity and tailored functional studies.</title>
        <authorList>
            <person name="Wylensek D."/>
            <person name="Hitch T.C.A."/>
            <person name="Clavel T."/>
        </authorList>
    </citation>
    <scope>NUCLEOTIDE SEQUENCE [LARGE SCALE GENOMIC DNA]</scope>
    <source>
        <strain evidence="3 4">Oil+RF-744-GAM-WT-6</strain>
    </source>
</reference>
<dbReference type="InterPro" id="IPR018294">
    <property type="entry name" value="ISPD_synthase_CS"/>
</dbReference>
<accession>A0A7X2NU50</accession>
<dbReference type="Gene3D" id="3.90.550.10">
    <property type="entry name" value="Spore Coat Polysaccharide Biosynthesis Protein SpsA, Chain A"/>
    <property type="match status" value="1"/>
</dbReference>
<keyword evidence="2 3" id="KW-0548">Nucleotidyltransferase</keyword>
<dbReference type="PANTHER" id="PTHR32125:SF8">
    <property type="entry name" value="RIBITOL-5-PHOSPHATE CYTIDYLYLTRANSFERASE"/>
    <property type="match status" value="1"/>
</dbReference>
<dbReference type="Pfam" id="PF01128">
    <property type="entry name" value="IspD"/>
    <property type="match status" value="1"/>
</dbReference>
<evidence type="ECO:0000256" key="2">
    <source>
        <dbReference type="ARBA" id="ARBA00022695"/>
    </source>
</evidence>
<evidence type="ECO:0000256" key="1">
    <source>
        <dbReference type="ARBA" id="ARBA00022679"/>
    </source>
</evidence>
<dbReference type="InterPro" id="IPR029044">
    <property type="entry name" value="Nucleotide-diphossugar_trans"/>
</dbReference>
<dbReference type="Proteomes" id="UP000461880">
    <property type="component" value="Unassembled WGS sequence"/>
</dbReference>
<dbReference type="CDD" id="cd02516">
    <property type="entry name" value="CDP-ME_synthetase"/>
    <property type="match status" value="1"/>
</dbReference>
<dbReference type="AlphaFoldDB" id="A0A7X2NU50"/>
<keyword evidence="4" id="KW-1185">Reference proteome</keyword>